<reference evidence="2" key="1">
    <citation type="submission" date="2016-09" db="EMBL/GenBank/DDBJ databases">
        <title>Genome sequence of Chlorobaculum limnaeum.</title>
        <authorList>
            <person name="Liu Z."/>
            <person name="Tank M."/>
            <person name="Bryant D.A."/>
        </authorList>
    </citation>
    <scope>NUCLEOTIDE SEQUENCE [LARGE SCALE GENOMIC DNA]</scope>
    <source>
        <strain evidence="2">DSM 1677</strain>
    </source>
</reference>
<organism evidence="2 3">
    <name type="scientific">Chlorobaculum limnaeum</name>
    <dbReference type="NCBI Taxonomy" id="274537"/>
    <lineage>
        <taxon>Bacteria</taxon>
        <taxon>Pseudomonadati</taxon>
        <taxon>Chlorobiota</taxon>
        <taxon>Chlorobiia</taxon>
        <taxon>Chlorobiales</taxon>
        <taxon>Chlorobiaceae</taxon>
        <taxon>Chlorobaculum</taxon>
    </lineage>
</organism>
<dbReference type="OrthoDB" id="5638848at2"/>
<dbReference type="InterPro" id="IPR038727">
    <property type="entry name" value="NadR/Ttd14_AAA_dom"/>
</dbReference>
<dbReference type="STRING" id="274537.BIU88_04875"/>
<feature type="domain" description="NadR/Ttd14 AAA" evidence="1">
    <location>
        <begin position="11"/>
        <end position="175"/>
    </location>
</feature>
<protein>
    <recommendedName>
        <fullName evidence="1">NadR/Ttd14 AAA domain-containing protein</fullName>
    </recommendedName>
</protein>
<gene>
    <name evidence="2" type="ORF">BIU88_04875</name>
</gene>
<dbReference type="Pfam" id="PF13521">
    <property type="entry name" value="AAA_28"/>
    <property type="match status" value="1"/>
</dbReference>
<sequence length="183" mass="20723">MIATDTKTTRRYIITGGPGSGKSTLIEALEARGHRCYPEVSRELIRREAKRPGGVMPWNDLEAFARLAFTEMLLQHDHAAEAGERCFFDRALPDIFGYLHRSGLNIPAHYLEAHAGCRYERTVFILPPWPEIYVNDAERPQTLAEAEALHDAIRTAYESLGYELIEVPKLPVNARCEFVLGRL</sequence>
<evidence type="ECO:0000313" key="2">
    <source>
        <dbReference type="EMBL" id="AOS83534.1"/>
    </source>
</evidence>
<dbReference type="RefSeq" id="WP_069809251.1">
    <property type="nucleotide sequence ID" value="NZ_CP017305.1"/>
</dbReference>
<proteinExistence type="predicted"/>
<dbReference type="AlphaFoldDB" id="A0A1D8D539"/>
<accession>A0A1D8D539</accession>
<evidence type="ECO:0000259" key="1">
    <source>
        <dbReference type="Pfam" id="PF13521"/>
    </source>
</evidence>
<dbReference type="SUPFAM" id="SSF52540">
    <property type="entry name" value="P-loop containing nucleoside triphosphate hydrolases"/>
    <property type="match status" value="1"/>
</dbReference>
<dbReference type="InterPro" id="IPR027417">
    <property type="entry name" value="P-loop_NTPase"/>
</dbReference>
<dbReference type="Proteomes" id="UP000095185">
    <property type="component" value="Chromosome"/>
</dbReference>
<dbReference type="Gene3D" id="3.40.50.300">
    <property type="entry name" value="P-loop containing nucleotide triphosphate hydrolases"/>
    <property type="match status" value="1"/>
</dbReference>
<evidence type="ECO:0000313" key="3">
    <source>
        <dbReference type="Proteomes" id="UP000095185"/>
    </source>
</evidence>
<dbReference type="KEGG" id="clz:BIU88_04875"/>
<dbReference type="EMBL" id="CP017305">
    <property type="protein sequence ID" value="AOS83534.1"/>
    <property type="molecule type" value="Genomic_DNA"/>
</dbReference>
<keyword evidence="3" id="KW-1185">Reference proteome</keyword>
<name>A0A1D8D539_CHLLM</name>